<dbReference type="AlphaFoldDB" id="A0A231H9U6"/>
<dbReference type="Pfam" id="PF14011">
    <property type="entry name" value="ESX-1_EspG"/>
    <property type="match status" value="1"/>
</dbReference>
<evidence type="ECO:0000313" key="5">
    <source>
        <dbReference type="EMBL" id="OXR45477.1"/>
    </source>
</evidence>
<keyword evidence="6" id="KW-1185">Reference proteome</keyword>
<protein>
    <recommendedName>
        <fullName evidence="7">ESX secretion-associated protein EspG</fullName>
    </recommendedName>
</protein>
<dbReference type="Proteomes" id="UP000215506">
    <property type="component" value="Unassembled WGS sequence"/>
</dbReference>
<gene>
    <name evidence="5" type="ORF">B7C42_02602</name>
</gene>
<evidence type="ECO:0000256" key="3">
    <source>
        <dbReference type="ARBA" id="ARBA00022490"/>
    </source>
</evidence>
<dbReference type="EMBL" id="NGAF01000004">
    <property type="protein sequence ID" value="OXR45477.1"/>
    <property type="molecule type" value="Genomic_DNA"/>
</dbReference>
<evidence type="ECO:0000313" key="6">
    <source>
        <dbReference type="Proteomes" id="UP000215506"/>
    </source>
</evidence>
<comment type="similarity">
    <text evidence="2">Belongs to the EspG family.</text>
</comment>
<keyword evidence="3" id="KW-0963">Cytoplasm</keyword>
<organism evidence="5 6">
    <name type="scientific">Nocardia cerradoensis</name>
    <dbReference type="NCBI Taxonomy" id="85688"/>
    <lineage>
        <taxon>Bacteria</taxon>
        <taxon>Bacillati</taxon>
        <taxon>Actinomycetota</taxon>
        <taxon>Actinomycetes</taxon>
        <taxon>Mycobacteriales</taxon>
        <taxon>Nocardiaceae</taxon>
        <taxon>Nocardia</taxon>
    </lineage>
</organism>
<dbReference type="InterPro" id="IPR025734">
    <property type="entry name" value="EspG"/>
</dbReference>
<accession>A0A231H9U6</accession>
<name>A0A231H9U6_9NOCA</name>
<comment type="caution">
    <text evidence="5">The sequence shown here is derived from an EMBL/GenBank/DDBJ whole genome shotgun (WGS) entry which is preliminary data.</text>
</comment>
<sequence>MTRSWSFTDLEFVVLWRHFGDEGPPRPFVYTTDIPLEDDFQRECTRLRDRMLARPDHTLFDAVRDCTRPDLAVLVTGFDGHDPHRGEGAVRLLAARREDRGYLLTQLPGRTLLHAGGFTMVQCDPLRLADMVADALPPVDAGASGHILLPPDPESVAGAAEAHYVAADSAGGAPQLWDSYDEPADAAGQRFLDIVPERSGTIEIAQGVSRFGPRGRTVRHLDWRDLSGDGRYVIQAGPPRTATGVDRQGLIAAVNAEIITVIRAIKDERV</sequence>
<evidence type="ECO:0000256" key="2">
    <source>
        <dbReference type="ARBA" id="ARBA00006411"/>
    </source>
</evidence>
<evidence type="ECO:0000256" key="1">
    <source>
        <dbReference type="ARBA" id="ARBA00004496"/>
    </source>
</evidence>
<dbReference type="RefSeq" id="WP_051041977.1">
    <property type="nucleotide sequence ID" value="NZ_JAAXOR010000007.1"/>
</dbReference>
<reference evidence="5 6" key="1">
    <citation type="submission" date="2017-07" db="EMBL/GenBank/DDBJ databases">
        <title>First draft Genome Sequence of Nocardia cerradoensis isolated from human infection.</title>
        <authorList>
            <person name="Carrasco G."/>
        </authorList>
    </citation>
    <scope>NUCLEOTIDE SEQUENCE [LARGE SCALE GENOMIC DNA]</scope>
    <source>
        <strain evidence="5 6">CNM20130759</strain>
    </source>
</reference>
<keyword evidence="4" id="KW-0143">Chaperone</keyword>
<evidence type="ECO:0000256" key="4">
    <source>
        <dbReference type="ARBA" id="ARBA00023186"/>
    </source>
</evidence>
<evidence type="ECO:0008006" key="7">
    <source>
        <dbReference type="Google" id="ProtNLM"/>
    </source>
</evidence>
<comment type="subcellular location">
    <subcellularLocation>
        <location evidence="1">Cytoplasm</location>
    </subcellularLocation>
</comment>
<proteinExistence type="inferred from homology"/>